<protein>
    <recommendedName>
        <fullName evidence="6">DUF3849 domain-containing protein</fullName>
    </recommendedName>
</protein>
<sequence length="270" mass="30946">MIMNATDWNTALYEKMSDEQDKFRDWLKSQPPEEILHHTYEYTVREDIVMAMEQLELTDAQAQALLDSSSPLVDVYRYFEKLETGYMDVIRDSIESRADDVCRAKEELRTTPVYPHSAAYASEHGEMAQYNLSYQANSACKEAIEQTISAHYAENRLDTEAAVKDVLEKFGTERVQFILANTIQHKDHDGRISQDNKAWAKTIPMPEDSDASRHCAYLVVDGVNPGLTDLFTSQARKTIQEQQKSSVLQKLRQEPPARKPAAPKKREPER</sequence>
<reference evidence="4" key="1">
    <citation type="submission" date="2022-01" db="EMBL/GenBank/DDBJ databases">
        <title>Novel bile acid biosynthetic pathways are enriched in the microbiome of centenarians.</title>
        <authorList>
            <person name="Sato Y."/>
            <person name="Atarashi K."/>
            <person name="Plichta R.D."/>
            <person name="Arai Y."/>
            <person name="Sasajima S."/>
            <person name="Kearney M.S."/>
            <person name="Suda W."/>
            <person name="Takeshita K."/>
            <person name="Sasaki T."/>
            <person name="Okamoto S."/>
            <person name="Skelly N.A."/>
            <person name="Okamura Y."/>
            <person name="Vlamakis H."/>
            <person name="Li Y."/>
            <person name="Tanoue T."/>
            <person name="Takei H."/>
            <person name="Nittono H."/>
            <person name="Narushima S."/>
            <person name="Irie J."/>
            <person name="Itoh H."/>
            <person name="Moriya K."/>
            <person name="Sugiura Y."/>
            <person name="Suematsu M."/>
            <person name="Moritoki N."/>
            <person name="Shibata S."/>
            <person name="Littman R.D."/>
            <person name="Fischbach A.M."/>
            <person name="Uwamino Y."/>
            <person name="Inoue T."/>
            <person name="Honda A."/>
            <person name="Hattori M."/>
            <person name="Murai T."/>
            <person name="Xavier J.R."/>
            <person name="Hirose N."/>
            <person name="Honda K."/>
        </authorList>
    </citation>
    <scope>NUCLEOTIDE SEQUENCE</scope>
    <source>
        <strain evidence="4">CE91-St55</strain>
    </source>
</reference>
<dbReference type="Pfam" id="PF12959">
    <property type="entry name" value="DUF3848"/>
    <property type="match status" value="1"/>
</dbReference>
<feature type="domain" description="DUF3848" evidence="2">
    <location>
        <begin position="9"/>
        <end position="102"/>
    </location>
</feature>
<evidence type="ECO:0000259" key="2">
    <source>
        <dbReference type="Pfam" id="PF12959"/>
    </source>
</evidence>
<dbReference type="InterPro" id="IPR024383">
    <property type="entry name" value="DUF3849"/>
</dbReference>
<name>A0AA37NE33_9FIRM</name>
<accession>A0AA37NE33</accession>
<dbReference type="InterPro" id="IPR024380">
    <property type="entry name" value="DUF3848"/>
</dbReference>
<feature type="domain" description="DUF3849" evidence="3">
    <location>
        <begin position="113"/>
        <end position="239"/>
    </location>
</feature>
<evidence type="ECO:0000313" key="5">
    <source>
        <dbReference type="Proteomes" id="UP001055091"/>
    </source>
</evidence>
<evidence type="ECO:0000259" key="3">
    <source>
        <dbReference type="Pfam" id="PF12960"/>
    </source>
</evidence>
<dbReference type="AlphaFoldDB" id="A0AA37NE33"/>
<dbReference type="EMBL" id="BQNJ01000002">
    <property type="protein sequence ID" value="GKH02574.1"/>
    <property type="molecule type" value="Genomic_DNA"/>
</dbReference>
<organism evidence="4 5">
    <name type="scientific">Hungatella hathewayi</name>
    <dbReference type="NCBI Taxonomy" id="154046"/>
    <lineage>
        <taxon>Bacteria</taxon>
        <taxon>Bacillati</taxon>
        <taxon>Bacillota</taxon>
        <taxon>Clostridia</taxon>
        <taxon>Lachnospirales</taxon>
        <taxon>Lachnospiraceae</taxon>
        <taxon>Hungatella</taxon>
    </lineage>
</organism>
<proteinExistence type="predicted"/>
<feature type="region of interest" description="Disordered" evidence="1">
    <location>
        <begin position="241"/>
        <end position="270"/>
    </location>
</feature>
<gene>
    <name evidence="4" type="ORF">CE91St55_45550</name>
</gene>
<comment type="caution">
    <text evidence="4">The sequence shown here is derived from an EMBL/GenBank/DDBJ whole genome shotgun (WGS) entry which is preliminary data.</text>
</comment>
<evidence type="ECO:0008006" key="6">
    <source>
        <dbReference type="Google" id="ProtNLM"/>
    </source>
</evidence>
<dbReference type="Pfam" id="PF12960">
    <property type="entry name" value="DUF3849"/>
    <property type="match status" value="1"/>
</dbReference>
<evidence type="ECO:0000313" key="4">
    <source>
        <dbReference type="EMBL" id="GKH02574.1"/>
    </source>
</evidence>
<evidence type="ECO:0000256" key="1">
    <source>
        <dbReference type="SAM" id="MobiDB-lite"/>
    </source>
</evidence>
<dbReference type="Proteomes" id="UP001055091">
    <property type="component" value="Unassembled WGS sequence"/>
</dbReference>